<reference evidence="5" key="1">
    <citation type="submission" date="2025-08" db="UniProtKB">
        <authorList>
            <consortium name="RefSeq"/>
        </authorList>
    </citation>
    <scope>IDENTIFICATION</scope>
</reference>
<evidence type="ECO:0000259" key="2">
    <source>
        <dbReference type="Pfam" id="PF04782"/>
    </source>
</evidence>
<feature type="compositionally biased region" description="Acidic residues" evidence="1">
    <location>
        <begin position="137"/>
        <end position="147"/>
    </location>
</feature>
<dbReference type="GeneID" id="120263345"/>
<gene>
    <name evidence="5" type="primary">LOC120263345</name>
</gene>
<dbReference type="InterPro" id="IPR006867">
    <property type="entry name" value="DUF632"/>
</dbReference>
<dbReference type="RefSeq" id="XP_039127136.1">
    <property type="nucleotide sequence ID" value="XM_039271202.1"/>
</dbReference>
<proteinExistence type="predicted"/>
<dbReference type="Proteomes" id="UP001515500">
    <property type="component" value="Chromosome 6"/>
</dbReference>
<dbReference type="Pfam" id="PF04782">
    <property type="entry name" value="DUF632"/>
    <property type="match status" value="1"/>
</dbReference>
<feature type="compositionally biased region" description="Pro residues" evidence="1">
    <location>
        <begin position="78"/>
        <end position="103"/>
    </location>
</feature>
<dbReference type="AlphaFoldDB" id="A0AB40BIC1"/>
<feature type="compositionally biased region" description="Pro residues" evidence="1">
    <location>
        <begin position="120"/>
        <end position="135"/>
    </location>
</feature>
<dbReference type="PANTHER" id="PTHR21450">
    <property type="entry name" value="PROTEIN ALTERED PHOSPHATE STARVATION RESPONSE 1"/>
    <property type="match status" value="1"/>
</dbReference>
<evidence type="ECO:0000256" key="1">
    <source>
        <dbReference type="SAM" id="MobiDB-lite"/>
    </source>
</evidence>
<feature type="domain" description="DUF632" evidence="2">
    <location>
        <begin position="288"/>
        <end position="592"/>
    </location>
</feature>
<dbReference type="PRINTS" id="PR01217">
    <property type="entry name" value="PRICHEXTENSN"/>
</dbReference>
<evidence type="ECO:0000313" key="4">
    <source>
        <dbReference type="Proteomes" id="UP001515500"/>
    </source>
</evidence>
<dbReference type="InterPro" id="IPR006868">
    <property type="entry name" value="DUF630"/>
</dbReference>
<feature type="compositionally biased region" description="Pro residues" evidence="1">
    <location>
        <begin position="153"/>
        <end position="177"/>
    </location>
</feature>
<name>A0AB40BIC1_DIOCR</name>
<dbReference type="PANTHER" id="PTHR21450:SF47">
    <property type="entry name" value="OS01G0500500 PROTEIN"/>
    <property type="match status" value="1"/>
</dbReference>
<evidence type="ECO:0000259" key="3">
    <source>
        <dbReference type="Pfam" id="PF04783"/>
    </source>
</evidence>
<evidence type="ECO:0000313" key="5">
    <source>
        <dbReference type="RefSeq" id="XP_039127136.1"/>
    </source>
</evidence>
<protein>
    <submittedName>
        <fullName evidence="5">Protein ALTERED PHOSPHATE STARVATION RESPONSE 1-like</fullName>
    </submittedName>
</protein>
<sequence length="729" mass="81385">MGCAQSRIDNEESVARCKERRILMRSAVSSRNAFAAAHSAYTVSLKSTGAALSDFAHADPLEPLPHNTSLPASSSHVSPPPPPVPPSAIPIDNPLPPPPPPPLSDFSPAPLQRSASMPDLPGPLPKKPSSEPPTIPEDGEPDADDAPDSIPVDPSPPPPPPPREPSPAPDLLPPVPEPSSAWEYFFSMDQNIPRPSLAPDTEDFPSVKEEIQEAVKFEKKKAPVVVEAEEPPATMMPEKVVEEPPPAPAPPVQKVVKKVKQGGTGHSQLNASSIGAVTELKRVGQLSLAKILKELDDHFLKAFQSAHDVSKMLEATKMHYHSNFADNRGHIDHSARVMRVITWNRSFKGMPNTVEGKDDFDNDEHETHATVLDKMLAWEKKLYDEVKAAEHMKIDYQRKVAALNKQKKHGTNPEALERAKAAVSHLHTRYIVDMQSLDSTVSEINHLRDDQLYPKLVQLVDGMATMWEAMHGHHDSQYNIAMQLKSLDILSVPNDTSEQHYRRTNQLCQVVREWHSQLQKLMTHQREYIQALNNWLRFNLIPIENSLKEKVSSPPKVFKPPIQPFLQAWHDQLEKIPDELAKTAIFSFSEALNSIWLLQQEELKLRERCEDLQRDYLRKMRAFDDWCQKNAMKTPAAAAAEGGDLETGEGPIQSDPVADKKLMLEQLKVRLDGESEAHRKLCEQVSQKSLRSLKTHLPVLCRSMSEFALSCAKMYQALGVVAQSRESIV</sequence>
<organism evidence="4 5">
    <name type="scientific">Dioscorea cayennensis subsp. rotundata</name>
    <name type="common">White Guinea yam</name>
    <name type="synonym">Dioscorea rotundata</name>
    <dbReference type="NCBI Taxonomy" id="55577"/>
    <lineage>
        <taxon>Eukaryota</taxon>
        <taxon>Viridiplantae</taxon>
        <taxon>Streptophyta</taxon>
        <taxon>Embryophyta</taxon>
        <taxon>Tracheophyta</taxon>
        <taxon>Spermatophyta</taxon>
        <taxon>Magnoliopsida</taxon>
        <taxon>Liliopsida</taxon>
        <taxon>Dioscoreales</taxon>
        <taxon>Dioscoreaceae</taxon>
        <taxon>Dioscorea</taxon>
    </lineage>
</organism>
<dbReference type="Pfam" id="PF04783">
    <property type="entry name" value="DUF630"/>
    <property type="match status" value="1"/>
</dbReference>
<keyword evidence="4" id="KW-1185">Reference proteome</keyword>
<accession>A0AB40BIC1</accession>
<feature type="domain" description="DUF630" evidence="3">
    <location>
        <begin position="1"/>
        <end position="59"/>
    </location>
</feature>
<feature type="region of interest" description="Disordered" evidence="1">
    <location>
        <begin position="58"/>
        <end position="182"/>
    </location>
</feature>